<dbReference type="Proteomes" id="UP000814385">
    <property type="component" value="Unassembled WGS sequence"/>
</dbReference>
<dbReference type="Pfam" id="PF09720">
    <property type="entry name" value="Unstab_antitox"/>
    <property type="match status" value="1"/>
</dbReference>
<organism evidence="1 2">
    <name type="scientific">Billgrantia campisalis</name>
    <dbReference type="NCBI Taxonomy" id="74661"/>
    <lineage>
        <taxon>Bacteria</taxon>
        <taxon>Pseudomonadati</taxon>
        <taxon>Pseudomonadota</taxon>
        <taxon>Gammaproteobacteria</taxon>
        <taxon>Oceanospirillales</taxon>
        <taxon>Halomonadaceae</taxon>
        <taxon>Billgrantia</taxon>
    </lineage>
</organism>
<proteinExistence type="predicted"/>
<dbReference type="InterPro" id="IPR013406">
    <property type="entry name" value="CHP02574_addiction_mod"/>
</dbReference>
<gene>
    <name evidence="1" type="ORF">HOP52_17855</name>
</gene>
<name>A0ABS9PCW5_9GAMM</name>
<dbReference type="RefSeq" id="WP_238978817.1">
    <property type="nucleotide sequence ID" value="NZ_JABFUC010000018.1"/>
</dbReference>
<reference evidence="1 2" key="1">
    <citation type="submission" date="2020-05" db="EMBL/GenBank/DDBJ databases">
        <title>Comparative genomic analysis of denitrifying bacteria from Halomonas genus.</title>
        <authorList>
            <person name="Wang L."/>
            <person name="Shao Z."/>
        </authorList>
    </citation>
    <scope>NUCLEOTIDE SEQUENCE [LARGE SCALE GENOMIC DNA]</scope>
    <source>
        <strain evidence="1 2">A4</strain>
    </source>
</reference>
<evidence type="ECO:0000313" key="2">
    <source>
        <dbReference type="Proteomes" id="UP000814385"/>
    </source>
</evidence>
<protein>
    <submittedName>
        <fullName evidence="1">Addiction module protein</fullName>
    </submittedName>
</protein>
<comment type="caution">
    <text evidence="1">The sequence shown here is derived from an EMBL/GenBank/DDBJ whole genome shotgun (WGS) entry which is preliminary data.</text>
</comment>
<sequence length="74" mass="8376">MKIKDLIDEAESLPVEERALVVDSLLRSLNPPESKIDEKWASVAKKRLKEVRSGAVETVPGEDVFAKIWNDRTQ</sequence>
<dbReference type="EMBL" id="JABFUC010000018">
    <property type="protein sequence ID" value="MCG6659618.1"/>
    <property type="molecule type" value="Genomic_DNA"/>
</dbReference>
<accession>A0ABS9PCW5</accession>
<keyword evidence="2" id="KW-1185">Reference proteome</keyword>
<evidence type="ECO:0000313" key="1">
    <source>
        <dbReference type="EMBL" id="MCG6659618.1"/>
    </source>
</evidence>